<gene>
    <name evidence="6" type="primary">mazG</name>
    <name evidence="6" type="ORF">MACH26_10600</name>
</gene>
<organism evidence="6 7">
    <name type="scientific">Planctobacterium marinum</name>
    <dbReference type="NCBI Taxonomy" id="1631968"/>
    <lineage>
        <taxon>Bacteria</taxon>
        <taxon>Pseudomonadati</taxon>
        <taxon>Pseudomonadota</taxon>
        <taxon>Gammaproteobacteria</taxon>
        <taxon>Alteromonadales</taxon>
        <taxon>Alteromonadaceae</taxon>
        <taxon>Planctobacterium</taxon>
    </lineage>
</organism>
<dbReference type="GO" id="GO:0046047">
    <property type="term" value="P:TTP catabolic process"/>
    <property type="evidence" value="ECO:0007669"/>
    <property type="project" value="TreeGrafter"/>
</dbReference>
<dbReference type="FunFam" id="1.10.287.1080:FF:000003">
    <property type="entry name" value="Nucleoside triphosphate pyrophosphohydrolase"/>
    <property type="match status" value="1"/>
</dbReference>
<reference evidence="6" key="1">
    <citation type="submission" date="2023-01" db="EMBL/GenBank/DDBJ databases">
        <title>Complete genome sequence of Planctobacterium marinum strain Dej080120_11.</title>
        <authorList>
            <person name="Ueki S."/>
            <person name="Maruyama F."/>
        </authorList>
    </citation>
    <scope>NUCLEOTIDE SEQUENCE</scope>
    <source>
        <strain evidence="6">Dej080120_11</strain>
    </source>
</reference>
<evidence type="ECO:0000256" key="2">
    <source>
        <dbReference type="ARBA" id="ARBA00061115"/>
    </source>
</evidence>
<dbReference type="NCBIfam" id="TIGR00444">
    <property type="entry name" value="mazG"/>
    <property type="match status" value="1"/>
</dbReference>
<comment type="catalytic activity">
    <reaction evidence="1">
        <text>ATP + H2O = AMP + diphosphate + H(+)</text>
        <dbReference type="Rhea" id="RHEA:14245"/>
        <dbReference type="ChEBI" id="CHEBI:15377"/>
        <dbReference type="ChEBI" id="CHEBI:15378"/>
        <dbReference type="ChEBI" id="CHEBI:30616"/>
        <dbReference type="ChEBI" id="CHEBI:33019"/>
        <dbReference type="ChEBI" id="CHEBI:456215"/>
        <dbReference type="EC" id="3.6.1.8"/>
    </reaction>
</comment>
<dbReference type="CDD" id="cd11528">
    <property type="entry name" value="NTP-PPase_MazG_Nterm"/>
    <property type="match status" value="1"/>
</dbReference>
<sequence length="274" mass="31464">MSINNQEFPGVARILWVMEQLRHPVSGCPWDKEQTFDSIVPFTIEEAYEVADAIAEGNMADIKDELGDLLFQVVFYAQLGQEQAAFNFDQIAEHVAEKLIRRHPHVFSDSQIKTEEELNANWEAIKQRERQEQGKVEDGSILANIPKGMVPMKRAIKLQKRCAKVGFDWHDKQQVADKIQEEIAEVIEACEQQDSEALSEEVGDLLFATLNLARHCNVDPEHALLKANRKFERRFRQVEELATAQQEQGLQAMSLQELELLWQQVKVTEKQDNP</sequence>
<dbReference type="GO" id="GO:0046076">
    <property type="term" value="P:dTTP catabolic process"/>
    <property type="evidence" value="ECO:0007669"/>
    <property type="project" value="TreeGrafter"/>
</dbReference>
<protein>
    <recommendedName>
        <fullName evidence="4">Nucleoside triphosphate pyrophosphohydrolase</fullName>
        <ecNumber evidence="3">3.6.1.8</ecNumber>
    </recommendedName>
</protein>
<dbReference type="NCBIfam" id="NF007113">
    <property type="entry name" value="PRK09562.1"/>
    <property type="match status" value="1"/>
</dbReference>
<dbReference type="Pfam" id="PF03819">
    <property type="entry name" value="MazG"/>
    <property type="match status" value="2"/>
</dbReference>
<dbReference type="InterPro" id="IPR004518">
    <property type="entry name" value="MazG-like_dom"/>
</dbReference>
<dbReference type="KEGG" id="pmaw:MACH26_10600"/>
<dbReference type="SUPFAM" id="SSF101386">
    <property type="entry name" value="all-alpha NTP pyrophosphatases"/>
    <property type="match status" value="2"/>
</dbReference>
<dbReference type="InterPro" id="IPR048011">
    <property type="entry name" value="NTP-PPase_MazG-like_C"/>
</dbReference>
<dbReference type="InterPro" id="IPR011551">
    <property type="entry name" value="NTP_PyrPHydrolase_MazG"/>
</dbReference>
<dbReference type="EC" id="3.6.1.8" evidence="3"/>
<dbReference type="PANTHER" id="PTHR30522">
    <property type="entry name" value="NUCLEOSIDE TRIPHOSPHATE PYROPHOSPHOHYDROLASE"/>
    <property type="match status" value="1"/>
</dbReference>
<dbReference type="FunFam" id="1.10.287.1080:FF:000001">
    <property type="entry name" value="Nucleoside triphosphate pyrophosphohydrolase"/>
    <property type="match status" value="1"/>
</dbReference>
<dbReference type="GO" id="GO:0047693">
    <property type="term" value="F:ATP diphosphatase activity"/>
    <property type="evidence" value="ECO:0007669"/>
    <property type="project" value="UniProtKB-EC"/>
</dbReference>
<evidence type="ECO:0000313" key="7">
    <source>
        <dbReference type="Proteomes" id="UP001333710"/>
    </source>
</evidence>
<comment type="similarity">
    <text evidence="2">Belongs to the nucleoside triphosphate pyrophosphohydrolase family.</text>
</comment>
<dbReference type="Proteomes" id="UP001333710">
    <property type="component" value="Chromosome"/>
</dbReference>
<accession>A0AA48KRL0</accession>
<evidence type="ECO:0000313" key="6">
    <source>
        <dbReference type="EMBL" id="BDX05539.1"/>
    </source>
</evidence>
<dbReference type="GO" id="GO:0046052">
    <property type="term" value="P:UTP catabolic process"/>
    <property type="evidence" value="ECO:0007669"/>
    <property type="project" value="TreeGrafter"/>
</dbReference>
<dbReference type="RefSeq" id="WP_338291517.1">
    <property type="nucleotide sequence ID" value="NZ_AP027272.1"/>
</dbReference>
<dbReference type="Gene3D" id="1.10.287.1080">
    <property type="entry name" value="MazG-like"/>
    <property type="match status" value="2"/>
</dbReference>
<dbReference type="InterPro" id="IPR048015">
    <property type="entry name" value="NTP-PPase_MazG-like_N"/>
</dbReference>
<keyword evidence="7" id="KW-1185">Reference proteome</keyword>
<dbReference type="GO" id="GO:0006950">
    <property type="term" value="P:response to stress"/>
    <property type="evidence" value="ECO:0007669"/>
    <property type="project" value="UniProtKB-ARBA"/>
</dbReference>
<dbReference type="GO" id="GO:0046081">
    <property type="term" value="P:dUTP catabolic process"/>
    <property type="evidence" value="ECO:0007669"/>
    <property type="project" value="TreeGrafter"/>
</dbReference>
<dbReference type="PANTHER" id="PTHR30522:SF0">
    <property type="entry name" value="NUCLEOSIDE TRIPHOSPHATE PYROPHOSPHOHYDROLASE"/>
    <property type="match status" value="1"/>
</dbReference>
<evidence type="ECO:0000256" key="3">
    <source>
        <dbReference type="ARBA" id="ARBA00066372"/>
    </source>
</evidence>
<evidence type="ECO:0000256" key="1">
    <source>
        <dbReference type="ARBA" id="ARBA00052141"/>
    </source>
</evidence>
<dbReference type="CDD" id="cd11529">
    <property type="entry name" value="NTP-PPase_MazG_Cterm"/>
    <property type="match status" value="1"/>
</dbReference>
<proteinExistence type="inferred from homology"/>
<evidence type="ECO:0000259" key="5">
    <source>
        <dbReference type="Pfam" id="PF03819"/>
    </source>
</evidence>
<feature type="domain" description="NTP pyrophosphohydrolase MazG-like" evidence="5">
    <location>
        <begin position="174"/>
        <end position="237"/>
    </location>
</feature>
<dbReference type="AlphaFoldDB" id="A0AA48KRL0"/>
<dbReference type="EMBL" id="AP027272">
    <property type="protein sequence ID" value="BDX05539.1"/>
    <property type="molecule type" value="Genomic_DNA"/>
</dbReference>
<evidence type="ECO:0000256" key="4">
    <source>
        <dbReference type="ARBA" id="ARBA00074799"/>
    </source>
</evidence>
<name>A0AA48KRL0_9ALTE</name>
<dbReference type="GO" id="GO:0006203">
    <property type="term" value="P:dGTP catabolic process"/>
    <property type="evidence" value="ECO:0007669"/>
    <property type="project" value="TreeGrafter"/>
</dbReference>
<feature type="domain" description="NTP pyrophosphohydrolase MazG-like" evidence="5">
    <location>
        <begin position="34"/>
        <end position="107"/>
    </location>
</feature>
<dbReference type="GO" id="GO:0046061">
    <property type="term" value="P:dATP catabolic process"/>
    <property type="evidence" value="ECO:0007669"/>
    <property type="project" value="TreeGrafter"/>
</dbReference>